<dbReference type="EMBL" id="JARKIB010000310">
    <property type="protein sequence ID" value="KAJ7715341.1"/>
    <property type="molecule type" value="Genomic_DNA"/>
</dbReference>
<dbReference type="AlphaFoldDB" id="A0AAD7H9M6"/>
<comment type="caution">
    <text evidence="2">The sequence shown here is derived from an EMBL/GenBank/DDBJ whole genome shotgun (WGS) entry which is preliminary data.</text>
</comment>
<feature type="non-terminal residue" evidence="2">
    <location>
        <position position="1"/>
    </location>
</feature>
<evidence type="ECO:0000313" key="3">
    <source>
        <dbReference type="Proteomes" id="UP001215598"/>
    </source>
</evidence>
<name>A0AAD7H9M6_9AGAR</name>
<evidence type="ECO:0000313" key="2">
    <source>
        <dbReference type="EMBL" id="KAJ7715341.1"/>
    </source>
</evidence>
<organism evidence="2 3">
    <name type="scientific">Mycena metata</name>
    <dbReference type="NCBI Taxonomy" id="1033252"/>
    <lineage>
        <taxon>Eukaryota</taxon>
        <taxon>Fungi</taxon>
        <taxon>Dikarya</taxon>
        <taxon>Basidiomycota</taxon>
        <taxon>Agaricomycotina</taxon>
        <taxon>Agaricomycetes</taxon>
        <taxon>Agaricomycetidae</taxon>
        <taxon>Agaricales</taxon>
        <taxon>Marasmiineae</taxon>
        <taxon>Mycenaceae</taxon>
        <taxon>Mycena</taxon>
    </lineage>
</organism>
<feature type="region of interest" description="Disordered" evidence="1">
    <location>
        <begin position="258"/>
        <end position="291"/>
    </location>
</feature>
<proteinExistence type="predicted"/>
<sequence>VFLREDMRYGVDDVTLWPQRYSARYCHLGVMRRPDSAEPEAAVMFWSPQPSDFKRSDDAPDLTLGKLSAAALAALEGLVRNLLTDYEDYKGASQPSLEYLPPLVHEMEKGLQRLQTTPSTYEQAVLGTRDLQRTCLEIDALIEYMTVYKPRMKPGVVPCRPAALMGAFTGDPRVAETLFVAGMPYWYVREASAFSTENILEIVAPRSCSHLDIPAHPKYSAICRTGADTDQKIEAMRKVSRCVDWYCDPFESMYHDAATSSSAGSSGGGRGRGGGGGRDGSNTNTSRYAPCRRPLTPAFLVTHDAGAGRNKFLPIPHRPEMPESITAWETALGNVDIAVKSQQRARTDTYYVFPEPALLASPESENMRQIRLHHFLLLKDALEYRIAEQSPRLLLSSQEWRDTLAGKVTQQGRQNSKGRARSGVIEELLAPALKACDVDRYSVFPVDLRNVAPITRNRAREIIWEVAEVNFRYELVSLDHRATGLHRREECSRCFAGGMLIGMPIEASKEGLAAAKLEDRHVYNVQLAKLMCGWRGEVPDVIKRAAVKTGAVMPGKMRELEEEVSTLYCQRFYEYFGRAAVIPMRIQHQFGS</sequence>
<protein>
    <submittedName>
        <fullName evidence="2">Uncharacterized protein</fullName>
    </submittedName>
</protein>
<gene>
    <name evidence="2" type="ORF">B0H16DRAFT_1339961</name>
</gene>
<feature type="compositionally biased region" description="Gly residues" evidence="1">
    <location>
        <begin position="265"/>
        <end position="279"/>
    </location>
</feature>
<evidence type="ECO:0000256" key="1">
    <source>
        <dbReference type="SAM" id="MobiDB-lite"/>
    </source>
</evidence>
<reference evidence="2" key="1">
    <citation type="submission" date="2023-03" db="EMBL/GenBank/DDBJ databases">
        <title>Massive genome expansion in bonnet fungi (Mycena s.s.) driven by repeated elements and novel gene families across ecological guilds.</title>
        <authorList>
            <consortium name="Lawrence Berkeley National Laboratory"/>
            <person name="Harder C.B."/>
            <person name="Miyauchi S."/>
            <person name="Viragh M."/>
            <person name="Kuo A."/>
            <person name="Thoen E."/>
            <person name="Andreopoulos B."/>
            <person name="Lu D."/>
            <person name="Skrede I."/>
            <person name="Drula E."/>
            <person name="Henrissat B."/>
            <person name="Morin E."/>
            <person name="Kohler A."/>
            <person name="Barry K."/>
            <person name="LaButti K."/>
            <person name="Morin E."/>
            <person name="Salamov A."/>
            <person name="Lipzen A."/>
            <person name="Mereny Z."/>
            <person name="Hegedus B."/>
            <person name="Baldrian P."/>
            <person name="Stursova M."/>
            <person name="Weitz H."/>
            <person name="Taylor A."/>
            <person name="Grigoriev I.V."/>
            <person name="Nagy L.G."/>
            <person name="Martin F."/>
            <person name="Kauserud H."/>
        </authorList>
    </citation>
    <scope>NUCLEOTIDE SEQUENCE</scope>
    <source>
        <strain evidence="2">CBHHK182m</strain>
    </source>
</reference>
<dbReference type="Proteomes" id="UP001215598">
    <property type="component" value="Unassembled WGS sequence"/>
</dbReference>
<keyword evidence="3" id="KW-1185">Reference proteome</keyword>
<accession>A0AAD7H9M6</accession>